<feature type="transmembrane region" description="Helical" evidence="1">
    <location>
        <begin position="100"/>
        <end position="124"/>
    </location>
</feature>
<feature type="transmembrane region" description="Helical" evidence="1">
    <location>
        <begin position="131"/>
        <end position="153"/>
    </location>
</feature>
<feature type="transmembrane region" description="Helical" evidence="1">
    <location>
        <begin position="12"/>
        <end position="37"/>
    </location>
</feature>
<organism evidence="2">
    <name type="scientific">uncultured marine thaumarchaeote KM3_74_G04</name>
    <dbReference type="NCBI Taxonomy" id="1456274"/>
    <lineage>
        <taxon>Archaea</taxon>
        <taxon>Nitrososphaerota</taxon>
        <taxon>environmental samples</taxon>
    </lineage>
</organism>
<proteinExistence type="predicted"/>
<feature type="transmembrane region" description="Helical" evidence="1">
    <location>
        <begin position="49"/>
        <end position="67"/>
    </location>
</feature>
<evidence type="ECO:0000313" key="2">
    <source>
        <dbReference type="EMBL" id="AIF16708.1"/>
    </source>
</evidence>
<dbReference type="EMBL" id="KF901062">
    <property type="protein sequence ID" value="AIF16708.1"/>
    <property type="molecule type" value="Genomic_DNA"/>
</dbReference>
<accession>A0A075HS20</accession>
<name>A0A075HS20_9ARCH</name>
<keyword evidence="1" id="KW-0812">Transmembrane</keyword>
<reference evidence="2" key="1">
    <citation type="journal article" date="2014" name="Genome Biol. Evol.">
        <title>Pangenome evidence for extensive interdomain horizontal transfer affecting lineage core and shell genes in uncultured planktonic thaumarchaeota and euryarchaeota.</title>
        <authorList>
            <person name="Deschamps P."/>
            <person name="Zivanovic Y."/>
            <person name="Moreira D."/>
            <person name="Rodriguez-Valera F."/>
            <person name="Lopez-Garcia P."/>
        </authorList>
    </citation>
    <scope>NUCLEOTIDE SEQUENCE</scope>
</reference>
<sequence>MTDIFASVLEFSYIGIFFLLILVNAAPLLMPPTWIILASFYAIDASFDPLVLALVGATGATLGRFILKQVSTIFRKFVQNEQKSNLDAIGNFLNKKRFGYILTSFLFAATPLPSNILFVTYGLLKAKSIGLYVGFWAGRVVSYYLMISISNIVLTPFVELFEERYIGILIADALGVSVIILFTCINWTLLLTKRKFKLTRPKLWKL</sequence>
<dbReference type="AlphaFoldDB" id="A0A075HS20"/>
<keyword evidence="1" id="KW-0472">Membrane</keyword>
<keyword evidence="1" id="KW-1133">Transmembrane helix</keyword>
<evidence type="ECO:0000256" key="1">
    <source>
        <dbReference type="SAM" id="Phobius"/>
    </source>
</evidence>
<feature type="transmembrane region" description="Helical" evidence="1">
    <location>
        <begin position="165"/>
        <end position="192"/>
    </location>
</feature>
<protein>
    <submittedName>
        <fullName evidence="2">Putative membrane SNARE associated-like protein</fullName>
    </submittedName>
</protein>